<protein>
    <recommendedName>
        <fullName evidence="3">Zn(2)-C6 fungal-type domain-containing protein</fullName>
    </recommendedName>
</protein>
<dbReference type="eggNOG" id="ENOG502RBXJ">
    <property type="taxonomic scope" value="Eukaryota"/>
</dbReference>
<dbReference type="AlphaFoldDB" id="M3BC40"/>
<dbReference type="PANTHER" id="PTHR31668:SF4">
    <property type="entry name" value="TRANSCRIPTIONAL ACTIVATOR PROTEIN DAL81"/>
    <property type="match status" value="1"/>
</dbReference>
<evidence type="ECO:0000259" key="3">
    <source>
        <dbReference type="PROSITE" id="PS50048"/>
    </source>
</evidence>
<dbReference type="GeneID" id="19341313"/>
<dbReference type="EMBL" id="KB446556">
    <property type="protein sequence ID" value="EME86738.1"/>
    <property type="molecule type" value="Genomic_DNA"/>
</dbReference>
<dbReference type="Pfam" id="PF00172">
    <property type="entry name" value="Zn_clus"/>
    <property type="match status" value="1"/>
</dbReference>
<evidence type="ECO:0000256" key="2">
    <source>
        <dbReference type="SAM" id="MobiDB-lite"/>
    </source>
</evidence>
<dbReference type="PROSITE" id="PS50048">
    <property type="entry name" value="ZN2_CY6_FUNGAL_2"/>
    <property type="match status" value="1"/>
</dbReference>
<evidence type="ECO:0000313" key="4">
    <source>
        <dbReference type="EMBL" id="EME86738.1"/>
    </source>
</evidence>
<keyword evidence="1" id="KW-0539">Nucleus</keyword>
<feature type="compositionally biased region" description="Low complexity" evidence="2">
    <location>
        <begin position="79"/>
        <end position="88"/>
    </location>
</feature>
<dbReference type="SUPFAM" id="SSF57701">
    <property type="entry name" value="Zn2/Cys6 DNA-binding domain"/>
    <property type="match status" value="1"/>
</dbReference>
<name>M3BC40_PSEFD</name>
<proteinExistence type="predicted"/>
<dbReference type="PANTHER" id="PTHR31668">
    <property type="entry name" value="GLUCOSE TRANSPORT TRANSCRIPTION REGULATOR RGT1-RELATED-RELATED"/>
    <property type="match status" value="1"/>
</dbReference>
<organism evidence="4 5">
    <name type="scientific">Pseudocercospora fijiensis (strain CIRAD86)</name>
    <name type="common">Black leaf streak disease fungus</name>
    <name type="synonym">Mycosphaerella fijiensis</name>
    <dbReference type="NCBI Taxonomy" id="383855"/>
    <lineage>
        <taxon>Eukaryota</taxon>
        <taxon>Fungi</taxon>
        <taxon>Dikarya</taxon>
        <taxon>Ascomycota</taxon>
        <taxon>Pezizomycotina</taxon>
        <taxon>Dothideomycetes</taxon>
        <taxon>Dothideomycetidae</taxon>
        <taxon>Mycosphaerellales</taxon>
        <taxon>Mycosphaerellaceae</taxon>
        <taxon>Pseudocercospora</taxon>
    </lineage>
</organism>
<dbReference type="Gene3D" id="4.10.240.10">
    <property type="entry name" value="Zn(2)-C6 fungal-type DNA-binding domain"/>
    <property type="match status" value="1"/>
</dbReference>
<dbReference type="KEGG" id="pfj:MYCFIDRAFT_77440"/>
<dbReference type="HOGENOM" id="CLU_795018_0_0_1"/>
<dbReference type="InterPro" id="IPR001138">
    <property type="entry name" value="Zn2Cys6_DnaBD"/>
</dbReference>
<accession>M3BC40</accession>
<dbReference type="GO" id="GO:0001080">
    <property type="term" value="P:nitrogen catabolite activation of transcription from RNA polymerase II promoter"/>
    <property type="evidence" value="ECO:0007669"/>
    <property type="project" value="TreeGrafter"/>
</dbReference>
<dbReference type="GO" id="GO:0005634">
    <property type="term" value="C:nucleus"/>
    <property type="evidence" value="ECO:0007669"/>
    <property type="project" value="TreeGrafter"/>
</dbReference>
<feature type="region of interest" description="Disordered" evidence="2">
    <location>
        <begin position="51"/>
        <end position="95"/>
    </location>
</feature>
<dbReference type="GO" id="GO:0008270">
    <property type="term" value="F:zinc ion binding"/>
    <property type="evidence" value="ECO:0007669"/>
    <property type="project" value="InterPro"/>
</dbReference>
<dbReference type="InterPro" id="IPR036864">
    <property type="entry name" value="Zn2-C6_fun-type_DNA-bd_sf"/>
</dbReference>
<dbReference type="GO" id="GO:0000981">
    <property type="term" value="F:DNA-binding transcription factor activity, RNA polymerase II-specific"/>
    <property type="evidence" value="ECO:0007669"/>
    <property type="project" value="InterPro"/>
</dbReference>
<reference evidence="4 5" key="1">
    <citation type="journal article" date="2012" name="PLoS Pathog.">
        <title>Diverse lifestyles and strategies of plant pathogenesis encoded in the genomes of eighteen Dothideomycetes fungi.</title>
        <authorList>
            <person name="Ohm R.A."/>
            <person name="Feau N."/>
            <person name="Henrissat B."/>
            <person name="Schoch C.L."/>
            <person name="Horwitz B.A."/>
            <person name="Barry K.W."/>
            <person name="Condon B.J."/>
            <person name="Copeland A.C."/>
            <person name="Dhillon B."/>
            <person name="Glaser F."/>
            <person name="Hesse C.N."/>
            <person name="Kosti I."/>
            <person name="LaButti K."/>
            <person name="Lindquist E.A."/>
            <person name="Lucas S."/>
            <person name="Salamov A.A."/>
            <person name="Bradshaw R.E."/>
            <person name="Ciuffetti L."/>
            <person name="Hamelin R.C."/>
            <person name="Kema G.H.J."/>
            <person name="Lawrence C."/>
            <person name="Scott J.A."/>
            <person name="Spatafora J.W."/>
            <person name="Turgeon B.G."/>
            <person name="de Wit P.J.G.M."/>
            <person name="Zhong S."/>
            <person name="Goodwin S.B."/>
            <person name="Grigoriev I.V."/>
        </authorList>
    </citation>
    <scope>NUCLEOTIDE SEQUENCE [LARGE SCALE GENOMIC DNA]</scope>
    <source>
        <strain evidence="4 5">CIRAD86</strain>
    </source>
</reference>
<evidence type="ECO:0000313" key="5">
    <source>
        <dbReference type="Proteomes" id="UP000016932"/>
    </source>
</evidence>
<dbReference type="InterPro" id="IPR050797">
    <property type="entry name" value="Carb_Metab_Trans_Reg"/>
</dbReference>
<dbReference type="RefSeq" id="XP_007922783.1">
    <property type="nucleotide sequence ID" value="XM_007924592.1"/>
</dbReference>
<dbReference type="OrthoDB" id="3650012at2759"/>
<keyword evidence="5" id="KW-1185">Reference proteome</keyword>
<feature type="domain" description="Zn(2)-C6 fungal-type" evidence="3">
    <location>
        <begin position="17"/>
        <end position="49"/>
    </location>
</feature>
<dbReference type="VEuPathDB" id="FungiDB:MYCFIDRAFT_77440"/>
<gene>
    <name evidence="4" type="ORF">MYCFIDRAFT_77440</name>
</gene>
<sequence>MSSSSSSASTQPKIRGACENCHRRKIRCIIAPGDSACVNCVHSGSACLFAPRSKPGRPRRVTSDKPSTQGPEPHDIQGSSSSNPQRSSPEYDPHGIEHDLMQVADLDALDVEAAWNICWTPDEAISLPDPNAFAYSMLSHSLPKTSAWPRANMAGVPAYPLSPPASLGPSPSNESIDLDDLGFESALQVCKKLDEYCQYIAHPVFMPSVEHEVFSVMARICTVAASKAPAASHCPAAALILAAILKVLELCGLIVAKLSRQPPASPLGGGSMESMFLLKKIDLLLLQTKVFLAQIEHHAGVQKAVELHRHIETTVQTDYPAMAW</sequence>
<dbReference type="CDD" id="cd00067">
    <property type="entry name" value="GAL4"/>
    <property type="match status" value="1"/>
</dbReference>
<dbReference type="Proteomes" id="UP000016932">
    <property type="component" value="Unassembled WGS sequence"/>
</dbReference>
<dbReference type="SMART" id="SM00066">
    <property type="entry name" value="GAL4"/>
    <property type="match status" value="1"/>
</dbReference>
<evidence type="ECO:0000256" key="1">
    <source>
        <dbReference type="ARBA" id="ARBA00023242"/>
    </source>
</evidence>
<dbReference type="PROSITE" id="PS00463">
    <property type="entry name" value="ZN2_CY6_FUNGAL_1"/>
    <property type="match status" value="1"/>
</dbReference>